<gene>
    <name evidence="1" type="ORF">SAMN05660226_01872</name>
</gene>
<evidence type="ECO:0000313" key="1">
    <source>
        <dbReference type="EMBL" id="SKB54704.1"/>
    </source>
</evidence>
<dbReference type="OrthoDB" id="1521716at2"/>
<dbReference type="AlphaFoldDB" id="A0A1T5C5J7"/>
<dbReference type="Proteomes" id="UP000190541">
    <property type="component" value="Unassembled WGS sequence"/>
</dbReference>
<organism evidence="1 2">
    <name type="scientific">Parapedobacter luteus</name>
    <dbReference type="NCBI Taxonomy" id="623280"/>
    <lineage>
        <taxon>Bacteria</taxon>
        <taxon>Pseudomonadati</taxon>
        <taxon>Bacteroidota</taxon>
        <taxon>Sphingobacteriia</taxon>
        <taxon>Sphingobacteriales</taxon>
        <taxon>Sphingobacteriaceae</taxon>
        <taxon>Parapedobacter</taxon>
    </lineage>
</organism>
<proteinExistence type="predicted"/>
<name>A0A1T5C5J7_9SPHI</name>
<reference evidence="1 2" key="1">
    <citation type="submission" date="2017-02" db="EMBL/GenBank/DDBJ databases">
        <authorList>
            <person name="Peterson S.W."/>
        </authorList>
    </citation>
    <scope>NUCLEOTIDE SEQUENCE [LARGE SCALE GENOMIC DNA]</scope>
    <source>
        <strain evidence="1 2">DSM 22899</strain>
    </source>
</reference>
<dbReference type="RefSeq" id="WP_079716587.1">
    <property type="nucleotide sequence ID" value="NZ_FUYS01000004.1"/>
</dbReference>
<keyword evidence="2" id="KW-1185">Reference proteome</keyword>
<dbReference type="EMBL" id="FUYS01000004">
    <property type="protein sequence ID" value="SKB54704.1"/>
    <property type="molecule type" value="Genomic_DNA"/>
</dbReference>
<sequence length="393" mass="42679">MKTTYTKKATAAITLFGHRQDGAIRQLKTLMAALLALVLSLVSCKKNDIQPDEDDTALQHCDVVMVESNITEPTVWSRGHVYVIVGRNISVRAPLTIEPGVTIKLKDARLDVIDGNIIAEGTANQRIVFTSFADDRYCGDSNGDGAATKAEKGDWRGINITGGTNNSFLFCDFFYAGQNSGGYYNAVNIGGTAASFTFDHCRFAHTFSNIAASFHNSTAFYAGGLMVDPTVSKFTNNAFYDNGKPLYMSIRYTLDPSNVFHNPENPSETNTLNGIYVTDGSAANGTASWLHTEVPYVVSEWIQTYNEKIIIVGPGVVVKFMGTSSGISRHDARNVQFHSTSIFTSIKDDAHGGDTNGDGNATVPAAGDWRGLYNSYVGDRFYEQGPNILYAAN</sequence>
<evidence type="ECO:0000313" key="2">
    <source>
        <dbReference type="Proteomes" id="UP000190541"/>
    </source>
</evidence>
<protein>
    <recommendedName>
        <fullName evidence="3">Right handed beta helix region</fullName>
    </recommendedName>
</protein>
<dbReference type="STRING" id="623280.SAMN05660226_01872"/>
<evidence type="ECO:0008006" key="3">
    <source>
        <dbReference type="Google" id="ProtNLM"/>
    </source>
</evidence>
<accession>A0A1T5C5J7</accession>